<accession>A0A0C9T3X8</accession>
<proteinExistence type="predicted"/>
<evidence type="ECO:0000313" key="1">
    <source>
        <dbReference type="EMBL" id="KIJ10350.1"/>
    </source>
</evidence>
<feature type="non-terminal residue" evidence="1">
    <location>
        <position position="64"/>
    </location>
</feature>
<dbReference type="EMBL" id="KN819408">
    <property type="protein sequence ID" value="KIJ10350.1"/>
    <property type="molecule type" value="Genomic_DNA"/>
</dbReference>
<dbReference type="AlphaFoldDB" id="A0A0C9T3X8"/>
<dbReference type="Proteomes" id="UP000053647">
    <property type="component" value="Unassembled WGS sequence"/>
</dbReference>
<dbReference type="OrthoDB" id="3040430at2759"/>
<sequence length="64" mass="7102">ESLPVSADTNPLKSFAITILSIVPHTGDVEQLFLDLRSAQSLRRCNLSVETFETLGKFHGNLHH</sequence>
<feature type="non-terminal residue" evidence="1">
    <location>
        <position position="1"/>
    </location>
</feature>
<reference evidence="1 2" key="1">
    <citation type="submission" date="2014-06" db="EMBL/GenBank/DDBJ databases">
        <authorList>
            <consortium name="DOE Joint Genome Institute"/>
            <person name="Kuo A."/>
            <person name="Kohler A."/>
            <person name="Nagy L.G."/>
            <person name="Floudas D."/>
            <person name="Copeland A."/>
            <person name="Barry K.W."/>
            <person name="Cichocki N."/>
            <person name="Veneault-Fourrey C."/>
            <person name="LaButti K."/>
            <person name="Lindquist E.A."/>
            <person name="Lipzen A."/>
            <person name="Lundell T."/>
            <person name="Morin E."/>
            <person name="Murat C."/>
            <person name="Sun H."/>
            <person name="Tunlid A."/>
            <person name="Henrissat B."/>
            <person name="Grigoriev I.V."/>
            <person name="Hibbett D.S."/>
            <person name="Martin F."/>
            <person name="Nordberg H.P."/>
            <person name="Cantor M.N."/>
            <person name="Hua S.X."/>
        </authorList>
    </citation>
    <scope>NUCLEOTIDE SEQUENCE [LARGE SCALE GENOMIC DNA]</scope>
    <source>
        <strain evidence="1 2">ATCC 200175</strain>
    </source>
</reference>
<evidence type="ECO:0000313" key="2">
    <source>
        <dbReference type="Proteomes" id="UP000053647"/>
    </source>
</evidence>
<dbReference type="HOGENOM" id="CLU_186481_0_0_1"/>
<name>A0A0C9T3X8_PAXIN</name>
<protein>
    <submittedName>
        <fullName evidence="1">Uncharacterized protein</fullName>
    </submittedName>
</protein>
<keyword evidence="2" id="KW-1185">Reference proteome</keyword>
<reference evidence="2" key="2">
    <citation type="submission" date="2015-01" db="EMBL/GenBank/DDBJ databases">
        <title>Evolutionary Origins and Diversification of the Mycorrhizal Mutualists.</title>
        <authorList>
            <consortium name="DOE Joint Genome Institute"/>
            <consortium name="Mycorrhizal Genomics Consortium"/>
            <person name="Kohler A."/>
            <person name="Kuo A."/>
            <person name="Nagy L.G."/>
            <person name="Floudas D."/>
            <person name="Copeland A."/>
            <person name="Barry K.W."/>
            <person name="Cichocki N."/>
            <person name="Veneault-Fourrey C."/>
            <person name="LaButti K."/>
            <person name="Lindquist E.A."/>
            <person name="Lipzen A."/>
            <person name="Lundell T."/>
            <person name="Morin E."/>
            <person name="Murat C."/>
            <person name="Riley R."/>
            <person name="Ohm R."/>
            <person name="Sun H."/>
            <person name="Tunlid A."/>
            <person name="Henrissat B."/>
            <person name="Grigoriev I.V."/>
            <person name="Hibbett D.S."/>
            <person name="Martin F."/>
        </authorList>
    </citation>
    <scope>NUCLEOTIDE SEQUENCE [LARGE SCALE GENOMIC DNA]</scope>
    <source>
        <strain evidence="2">ATCC 200175</strain>
    </source>
</reference>
<organism evidence="1 2">
    <name type="scientific">Paxillus involutus ATCC 200175</name>
    <dbReference type="NCBI Taxonomy" id="664439"/>
    <lineage>
        <taxon>Eukaryota</taxon>
        <taxon>Fungi</taxon>
        <taxon>Dikarya</taxon>
        <taxon>Basidiomycota</taxon>
        <taxon>Agaricomycotina</taxon>
        <taxon>Agaricomycetes</taxon>
        <taxon>Agaricomycetidae</taxon>
        <taxon>Boletales</taxon>
        <taxon>Paxilineae</taxon>
        <taxon>Paxillaceae</taxon>
        <taxon>Paxillus</taxon>
    </lineage>
</organism>
<gene>
    <name evidence="1" type="ORF">PAXINDRAFT_58441</name>
</gene>